<dbReference type="InterPro" id="IPR042503">
    <property type="entry name" value="Regulatory_protein_E2_N_1"/>
</dbReference>
<evidence type="ECO:0000259" key="14">
    <source>
        <dbReference type="Pfam" id="PF00508"/>
    </source>
</evidence>
<feature type="domain" description="Papillomavirus E2 C-terminal" evidence="15">
    <location>
        <begin position="325"/>
        <end position="399"/>
    </location>
</feature>
<keyword evidence="10 12" id="KW-0010">Activator</keyword>
<evidence type="ECO:0000313" key="16">
    <source>
        <dbReference type="EMBL" id="ADE45485.1"/>
    </source>
</evidence>
<proteinExistence type="inferred from homology"/>
<keyword evidence="12" id="KW-0832">Ubl conjugation</keyword>
<feature type="domain" description="Papillomavirus E2 N-terminal" evidence="14">
    <location>
        <begin position="5"/>
        <end position="200"/>
    </location>
</feature>
<gene>
    <name evidence="12" type="primary">E2</name>
</gene>
<comment type="PTM">
    <text evidence="12">Sumoylation plays a regulatory role in E2 transcriptional activity.</text>
</comment>
<keyword evidence="9 12" id="KW-0238">DNA-binding</keyword>
<dbReference type="InterPro" id="IPR035975">
    <property type="entry name" value="E2/EBNA1_C_sf"/>
</dbReference>
<evidence type="ECO:0000256" key="8">
    <source>
        <dbReference type="ARBA" id="ARBA00023015"/>
    </source>
</evidence>
<feature type="compositionally biased region" description="Polar residues" evidence="13">
    <location>
        <begin position="203"/>
        <end position="223"/>
    </location>
</feature>
<dbReference type="InterPro" id="IPR001866">
    <property type="entry name" value="PPV_E2_N"/>
</dbReference>
<dbReference type="Pfam" id="PF00511">
    <property type="entry name" value="PPV_E2_C"/>
    <property type="match status" value="1"/>
</dbReference>
<dbReference type="Gene3D" id="1.10.287.30">
    <property type="entry name" value="E2 (early) protein, N terminal domain, subdomain 1"/>
    <property type="match status" value="1"/>
</dbReference>
<evidence type="ECO:0000259" key="15">
    <source>
        <dbReference type="Pfam" id="PF00511"/>
    </source>
</evidence>
<dbReference type="InterPro" id="IPR033668">
    <property type="entry name" value="Reg_prot_E2"/>
</dbReference>
<dbReference type="InterPro" id="IPR042504">
    <property type="entry name" value="Regulatory_protein_E2_N_2"/>
</dbReference>
<organism evidence="16 17">
    <name type="scientific">Human papillomavirus 127</name>
    <dbReference type="NCBI Taxonomy" id="746832"/>
    <lineage>
        <taxon>Viruses</taxon>
        <taxon>Monodnaviria</taxon>
        <taxon>Shotokuvirae</taxon>
        <taxon>Cossaviricota</taxon>
        <taxon>Papovaviricetes</taxon>
        <taxon>Zurhausenvirales</taxon>
        <taxon>Papillomaviridae</taxon>
        <taxon>Firstpapillomavirinae</taxon>
        <taxon>Gammapapillomavirus</taxon>
        <taxon>Gammapapillomavirus 12</taxon>
    </lineage>
</organism>
<dbReference type="GO" id="GO:0006351">
    <property type="term" value="P:DNA-templated transcription"/>
    <property type="evidence" value="ECO:0007669"/>
    <property type="project" value="UniProtKB-UniRule"/>
</dbReference>
<keyword evidence="8 12" id="KW-0805">Transcription regulation</keyword>
<dbReference type="InterPro" id="IPR012677">
    <property type="entry name" value="Nucleotide-bd_a/b_plait_sf"/>
</dbReference>
<comment type="caution">
    <text evidence="12">Lacks conserved residue(s) required for the propagation of feature annotation.</text>
</comment>
<keyword evidence="17" id="KW-1185">Reference proteome</keyword>
<comment type="function">
    <text evidence="12">Plays a role in the initiation of viral DNA replication. A dimer of E2 interacts with a dimer of E1 in order to improve specificity of E1 DNA binding activity. Once the complex recognizes and binds DNA at specific sites, the E2 dimer is removed from DNA. E2 also regulates viral transcription through binding to the E2RE response element (5'-ACCNNNNNNGGT-3') present in multiple copies in the regulatory regions of the viral genome. Activates or represses transcription depending on E2RE's position with regards to proximal promoter elements including the TATA-box. Repression occurs by sterically hindering the assembly of the transcription initiation complex.</text>
</comment>
<comment type="similarity">
    <text evidence="2">Belongs to the papillomaviridae E8^E2C protein family.</text>
</comment>
<keyword evidence="5 12" id="KW-0597">Phosphoprotein</keyword>
<dbReference type="InterPro" id="IPR036050">
    <property type="entry name" value="Regulatory_protein_E2_N"/>
</dbReference>
<dbReference type="GO" id="GO:0006275">
    <property type="term" value="P:regulation of DNA replication"/>
    <property type="evidence" value="ECO:0007669"/>
    <property type="project" value="UniProtKB-UniRule"/>
</dbReference>
<evidence type="ECO:0000256" key="9">
    <source>
        <dbReference type="ARBA" id="ARBA00023125"/>
    </source>
</evidence>
<evidence type="ECO:0000256" key="2">
    <source>
        <dbReference type="ARBA" id="ARBA00007794"/>
    </source>
</evidence>
<name>E0YDP8_9PAPI</name>
<dbReference type="RefSeq" id="YP_003858577.1">
    <property type="nucleotide sequence ID" value="NC_014469.1"/>
</dbReference>
<keyword evidence="12" id="KW-1017">Isopeptide bond</keyword>
<dbReference type="GO" id="GO:0003700">
    <property type="term" value="F:DNA-binding transcription factor activity"/>
    <property type="evidence" value="ECO:0007669"/>
    <property type="project" value="UniProtKB-UniRule"/>
</dbReference>
<keyword evidence="7 12" id="KW-0235">DNA replication</keyword>
<dbReference type="Proteomes" id="UP000097513">
    <property type="component" value="Segment"/>
</dbReference>
<dbReference type="HAMAP" id="MF_04001">
    <property type="entry name" value="PPV_E2"/>
    <property type="match status" value="1"/>
</dbReference>
<evidence type="ECO:0000256" key="5">
    <source>
        <dbReference type="ARBA" id="ARBA00022553"/>
    </source>
</evidence>
<dbReference type="EMBL" id="HM011570">
    <property type="protein sequence ID" value="ADE45485.1"/>
    <property type="molecule type" value="Genomic_DNA"/>
</dbReference>
<dbReference type="GO" id="GO:0042025">
    <property type="term" value="C:host cell nucleus"/>
    <property type="evidence" value="ECO:0007669"/>
    <property type="project" value="UniProtKB-SubCell"/>
</dbReference>
<feature type="region of interest" description="DNA-binding domain" evidence="12">
    <location>
        <begin position="322"/>
        <end position="403"/>
    </location>
</feature>
<evidence type="ECO:0000256" key="1">
    <source>
        <dbReference type="ARBA" id="ARBA00004147"/>
    </source>
</evidence>
<dbReference type="Pfam" id="PF00508">
    <property type="entry name" value="PPV_E2_N"/>
    <property type="match status" value="1"/>
</dbReference>
<comment type="similarity">
    <text evidence="12">Belongs to the papillomaviridae E2 protein family.</text>
</comment>
<dbReference type="GO" id="GO:0003677">
    <property type="term" value="F:DNA binding"/>
    <property type="evidence" value="ECO:0007669"/>
    <property type="project" value="UniProtKB-UniRule"/>
</dbReference>
<sequence>METQETLTARFTALQEIQLTLIEKDSTNLEDHINFWNAVRKENVVAYYARKENYTRLGLQPLPVLAVSQYKAKEAIEIELLLRSLQKSQYASEPWTLGDVSAELLHTPPKNCFKKGAFTVTVLFDNEQSKAFPYTCWDHIYYQDENSTWHKVQGMVDANGLYFKEVSGDSVYFQLFSTDAQNYGETNEWTVKFKNQTVFTSFASSSRPVSGPSEQAGKSTSHASPSKKSPRKRPRETNEDTERHSPTSTSPGFRLRRGRGQQQGDSTTRATTRATTPERRRRRRSGTGVWSAPSAAEVGSRSESVPRQGLGRLGRLQAEAWDPFIIILKGPPNSLKCWRYRCGQRNSNLYMLASTVFHWVGDDSENHARLLLAFRDSTQRQRFLELVHFPRGTTYDLGNLNSL</sequence>
<evidence type="ECO:0000256" key="7">
    <source>
        <dbReference type="ARBA" id="ARBA00022705"/>
    </source>
</evidence>
<evidence type="ECO:0000256" key="3">
    <source>
        <dbReference type="ARBA" id="ARBA00022491"/>
    </source>
</evidence>
<keyword evidence="6 12" id="KW-1048">Host nucleus</keyword>
<dbReference type="SUPFAM" id="SSF51332">
    <property type="entry name" value="E2 regulatory, transactivation domain"/>
    <property type="match status" value="1"/>
</dbReference>
<evidence type="ECO:0000256" key="13">
    <source>
        <dbReference type="SAM" id="MobiDB-lite"/>
    </source>
</evidence>
<dbReference type="GO" id="GO:0039693">
    <property type="term" value="P:viral DNA genome replication"/>
    <property type="evidence" value="ECO:0007669"/>
    <property type="project" value="UniProtKB-UniRule"/>
</dbReference>
<feature type="compositionally biased region" description="Low complexity" evidence="13">
    <location>
        <begin position="260"/>
        <end position="275"/>
    </location>
</feature>
<evidence type="ECO:0000256" key="12">
    <source>
        <dbReference type="HAMAP-Rule" id="MF_04001"/>
    </source>
</evidence>
<evidence type="ECO:0000256" key="4">
    <source>
        <dbReference type="ARBA" id="ARBA00022518"/>
    </source>
</evidence>
<feature type="compositionally biased region" description="Basic and acidic residues" evidence="13">
    <location>
        <begin position="235"/>
        <end position="245"/>
    </location>
</feature>
<feature type="region of interest" description="Disordered" evidence="13">
    <location>
        <begin position="203"/>
        <end position="307"/>
    </location>
</feature>
<comment type="subcellular location">
    <subcellularLocation>
        <location evidence="1 12">Host nucleus</location>
    </subcellularLocation>
</comment>
<accession>E0YDP8</accession>
<reference evidence="16 17" key="1">
    <citation type="journal article" date="2010" name="Cell Host Microbe">
        <title>Merkel cell polyomavirus and two previously unknown polyomaviruses are chronically shed from human skin.</title>
        <authorList>
            <person name="Schowalter R.M."/>
            <person name="Pastrana D.V."/>
            <person name="Pumphrey K.A."/>
            <person name="Moyer A.L."/>
            <person name="Buck C.B."/>
        </authorList>
    </citation>
    <scope>NUCLEOTIDE SEQUENCE [LARGE SCALE GENOMIC DNA]</scope>
    <source>
        <strain evidence="16">R3a</strain>
    </source>
</reference>
<evidence type="ECO:0000256" key="10">
    <source>
        <dbReference type="ARBA" id="ARBA00023159"/>
    </source>
</evidence>
<evidence type="ECO:0000256" key="11">
    <source>
        <dbReference type="ARBA" id="ARBA00023163"/>
    </source>
</evidence>
<dbReference type="GO" id="GO:0000166">
    <property type="term" value="F:nucleotide binding"/>
    <property type="evidence" value="ECO:0007669"/>
    <property type="project" value="UniProtKB-UniRule"/>
</dbReference>
<keyword evidence="11 12" id="KW-0804">Transcription</keyword>
<dbReference type="Gene3D" id="2.170.200.10">
    <property type="entry name" value="Papillomavirus E2 early protein domain"/>
    <property type="match status" value="1"/>
</dbReference>
<dbReference type="GO" id="GO:0006260">
    <property type="term" value="P:DNA replication"/>
    <property type="evidence" value="ECO:0007669"/>
    <property type="project" value="UniProtKB-KW"/>
</dbReference>
<dbReference type="SUPFAM" id="SSF54957">
    <property type="entry name" value="Viral DNA-binding domain"/>
    <property type="match status" value="1"/>
</dbReference>
<keyword evidence="3 12" id="KW-0678">Repressor</keyword>
<evidence type="ECO:0000256" key="6">
    <source>
        <dbReference type="ARBA" id="ARBA00022562"/>
    </source>
</evidence>
<comment type="PTM">
    <text evidence="12">Phosphorylated.</text>
</comment>
<keyword evidence="4 12" id="KW-0244">Early protein</keyword>
<evidence type="ECO:0000313" key="17">
    <source>
        <dbReference type="Proteomes" id="UP000097513"/>
    </source>
</evidence>
<dbReference type="InterPro" id="IPR000427">
    <property type="entry name" value="Papillomavirus_E2_C"/>
</dbReference>
<dbReference type="KEGG" id="vg:9714356"/>
<dbReference type="OrthoDB" id="15886at10239"/>
<comment type="subunit">
    <text evidence="12">Binds DNA as homodimer. Interacts with protein E1; this interaction greatly increases E1 DNA-binding activity. Interacts with protein L1; this interaction enhances E2-dependent replication and transcription activation. Interacts with protein L2; this interaction inhibits E2 transcriptional activity but not DNA replication function E2. Interacts with protein E7; this interaction inhibits E7 oncogenic activity. Interacts with host TAF1; this interaction modulates E2-dependent transcriptional regulation. Interacts with host BRD4; this interaction mediates E2 transcriptional activation function. Additionally, the interaction with host BRD4 on mitotic chromosomes mediates tethering of the viral genome. Interacts with host TOPBP1; this interaction is required for optimal viral DNA replication.</text>
</comment>
<feature type="cross-link" description="Glycyl lysine isopeptide (Lys-Gly) (interchain with G-Cter in SUMO)" evidence="12">
    <location>
        <position position="329"/>
    </location>
</feature>
<protein>
    <recommendedName>
        <fullName evidence="12">Regulatory protein E2</fullName>
    </recommendedName>
</protein>
<dbReference type="Gene3D" id="3.30.70.330">
    <property type="match status" value="1"/>
</dbReference>